<organism evidence="1 2">
    <name type="scientific">Polarella glacialis</name>
    <name type="common">Dinoflagellate</name>
    <dbReference type="NCBI Taxonomy" id="89957"/>
    <lineage>
        <taxon>Eukaryota</taxon>
        <taxon>Sar</taxon>
        <taxon>Alveolata</taxon>
        <taxon>Dinophyceae</taxon>
        <taxon>Suessiales</taxon>
        <taxon>Suessiaceae</taxon>
        <taxon>Polarella</taxon>
    </lineage>
</organism>
<dbReference type="AlphaFoldDB" id="A0A813LL76"/>
<name>A0A813LL76_POLGL</name>
<reference evidence="1" key="1">
    <citation type="submission" date="2021-02" db="EMBL/GenBank/DDBJ databases">
        <authorList>
            <person name="Dougan E. K."/>
            <person name="Rhodes N."/>
            <person name="Thang M."/>
            <person name="Chan C."/>
        </authorList>
    </citation>
    <scope>NUCLEOTIDE SEQUENCE</scope>
</reference>
<accession>A0A813LL76</accession>
<evidence type="ECO:0000313" key="2">
    <source>
        <dbReference type="Proteomes" id="UP000626109"/>
    </source>
</evidence>
<sequence>MTSLTLLDSLGDGLSPGGISTHGFYARCLRRILRIPASYYSRVSNKTVLDRADSKQLSQQLLAQQPRYFGKLALRSNGPARDSVFRPGAIFLAERAGLRPRGLPRDIWGEQVFKHAVLAAGGADQLVQLLSPGASLRTWRCKARIYAFEL</sequence>
<gene>
    <name evidence="1" type="ORF">PGLA2088_LOCUS46314</name>
</gene>
<protein>
    <submittedName>
        <fullName evidence="1">Uncharacterized protein</fullName>
    </submittedName>
</protein>
<dbReference type="Proteomes" id="UP000626109">
    <property type="component" value="Unassembled WGS sequence"/>
</dbReference>
<evidence type="ECO:0000313" key="1">
    <source>
        <dbReference type="EMBL" id="CAE8732236.1"/>
    </source>
</evidence>
<proteinExistence type="predicted"/>
<dbReference type="EMBL" id="CAJNNW010036126">
    <property type="protein sequence ID" value="CAE8732236.1"/>
    <property type="molecule type" value="Genomic_DNA"/>
</dbReference>
<comment type="caution">
    <text evidence="1">The sequence shown here is derived from an EMBL/GenBank/DDBJ whole genome shotgun (WGS) entry which is preliminary data.</text>
</comment>